<dbReference type="STRING" id="7897.ENSLACP00000000849"/>
<keyword evidence="7" id="KW-0520">NAD</keyword>
<reference evidence="13" key="2">
    <citation type="submission" date="2025-08" db="UniProtKB">
        <authorList>
            <consortium name="Ensembl"/>
        </authorList>
    </citation>
    <scope>IDENTIFICATION</scope>
</reference>
<dbReference type="eggNOG" id="KOG2305">
    <property type="taxonomic scope" value="Eukaryota"/>
</dbReference>
<comment type="subcellular location">
    <subcellularLocation>
        <location evidence="1">Cytoplasm</location>
    </subcellularLocation>
</comment>
<dbReference type="SUPFAM" id="SSF48179">
    <property type="entry name" value="6-phosphogluconate dehydrogenase C-terminal domain-like"/>
    <property type="match status" value="1"/>
</dbReference>
<dbReference type="CTD" id="51084"/>
<dbReference type="RefSeq" id="XP_006004076.1">
    <property type="nucleotide sequence ID" value="XM_006004014.3"/>
</dbReference>
<dbReference type="EMBL" id="AFYH01146532">
    <property type="status" value="NOT_ANNOTATED_CDS"/>
    <property type="molecule type" value="Genomic_DNA"/>
</dbReference>
<evidence type="ECO:0000256" key="1">
    <source>
        <dbReference type="ARBA" id="ARBA00004496"/>
    </source>
</evidence>
<dbReference type="KEGG" id="lcm:102362253"/>
<dbReference type="Ensembl" id="ENSLACT00000000857.1">
    <property type="protein sequence ID" value="ENSLACP00000000849.1"/>
    <property type="gene ID" value="ENSLACG00000000763.1"/>
</dbReference>
<evidence type="ECO:0000256" key="8">
    <source>
        <dbReference type="ARBA" id="ARBA00038962"/>
    </source>
</evidence>
<reference evidence="13" key="3">
    <citation type="submission" date="2025-09" db="UniProtKB">
        <authorList>
            <consortium name="Ensembl"/>
        </authorList>
    </citation>
    <scope>IDENTIFICATION</scope>
</reference>
<feature type="domain" description="3-hydroxyacyl-CoA dehydrogenase NAD binding" evidence="12">
    <location>
        <begin position="9"/>
        <end position="188"/>
    </location>
</feature>
<dbReference type="EMBL" id="AFYH01146535">
    <property type="status" value="NOT_ANNOTATED_CDS"/>
    <property type="molecule type" value="Genomic_DNA"/>
</dbReference>
<dbReference type="SUPFAM" id="SSF51735">
    <property type="entry name" value="NAD(P)-binding Rossmann-fold domains"/>
    <property type="match status" value="1"/>
</dbReference>
<evidence type="ECO:0000256" key="6">
    <source>
        <dbReference type="ARBA" id="ARBA00023002"/>
    </source>
</evidence>
<gene>
    <name evidence="13" type="primary">CRYL1</name>
</gene>
<proteinExistence type="inferred from homology"/>
<dbReference type="InterPro" id="IPR008927">
    <property type="entry name" value="6-PGluconate_DH-like_C_sf"/>
</dbReference>
<dbReference type="GeneTree" id="ENSGT00390000007182"/>
<dbReference type="PROSITE" id="PS00067">
    <property type="entry name" value="3HCDH"/>
    <property type="match status" value="1"/>
</dbReference>
<dbReference type="PIRSF" id="PIRSF000105">
    <property type="entry name" value="HCDH"/>
    <property type="match status" value="1"/>
</dbReference>
<dbReference type="GO" id="GO:0005737">
    <property type="term" value="C:cytoplasm"/>
    <property type="evidence" value="ECO:0007669"/>
    <property type="project" value="UniProtKB-SubCell"/>
</dbReference>
<protein>
    <recommendedName>
        <fullName evidence="9">L-gulonate 3-dehydrogenase</fullName>
        <ecNumber evidence="8">1.1.1.45</ecNumber>
    </recommendedName>
    <alternativeName>
        <fullName evidence="9">L-gulonate 3-dehydrogenase</fullName>
    </alternativeName>
</protein>
<accession>H2ZTX8</accession>
<keyword evidence="6" id="KW-0560">Oxidoreductase</keyword>
<dbReference type="InterPro" id="IPR013328">
    <property type="entry name" value="6PGD_dom2"/>
</dbReference>
<dbReference type="AlphaFoldDB" id="H2ZTX8"/>
<evidence type="ECO:0000256" key="3">
    <source>
        <dbReference type="ARBA" id="ARBA00011738"/>
    </source>
</evidence>
<dbReference type="InterPro" id="IPR006176">
    <property type="entry name" value="3-OHacyl-CoA_DH_NAD-bd"/>
</dbReference>
<dbReference type="EC" id="1.1.1.45" evidence="8"/>
<sequence length="319" mass="35638">MSGQKDKHVLIIGSGLIGRSWAMVFASGGYKVKLYDVLQQQVTIALEEIRKQLMELKESGMLRGSSNVEEQMALISGCNDLKEAVEGALFIQECVPESLDLKQKVFNGLDSLVGGDVVLSSSTSCLLPSKVFCGLKHVKQCIIAHPVNPPYYVRLVELVPHPETDSITMEKVYRIMKEVGQSPVKLNKEIDGFVLNRIQYAIISEAWRLISDGVVSPRDVDLVMSEGLGMRYAFLGPMETMHLNAEGFKSYCEQYGEGMKRVLKTFGPLPEFSGEDMEKINQEMCEATSADPEHLSARRQWRDSCLARLAKLKKDIEKN</sequence>
<organism evidence="13 14">
    <name type="scientific">Latimeria chalumnae</name>
    <name type="common">Coelacanth</name>
    <dbReference type="NCBI Taxonomy" id="7897"/>
    <lineage>
        <taxon>Eukaryota</taxon>
        <taxon>Metazoa</taxon>
        <taxon>Chordata</taxon>
        <taxon>Craniata</taxon>
        <taxon>Vertebrata</taxon>
        <taxon>Euteleostomi</taxon>
        <taxon>Coelacanthiformes</taxon>
        <taxon>Coelacanthidae</taxon>
        <taxon>Latimeria</taxon>
    </lineage>
</organism>
<dbReference type="OMA" id="ALRWSFM"/>
<evidence type="ECO:0000259" key="12">
    <source>
        <dbReference type="Pfam" id="PF02737"/>
    </source>
</evidence>
<evidence type="ECO:0000313" key="14">
    <source>
        <dbReference type="Proteomes" id="UP000008672"/>
    </source>
</evidence>
<dbReference type="InterPro" id="IPR006180">
    <property type="entry name" value="3-OHacyl-CoA_DH_CS"/>
</dbReference>
<evidence type="ECO:0000259" key="11">
    <source>
        <dbReference type="Pfam" id="PF00725"/>
    </source>
</evidence>
<dbReference type="EMBL" id="AFYH01146529">
    <property type="status" value="NOT_ANNOTATED_CDS"/>
    <property type="molecule type" value="Genomic_DNA"/>
</dbReference>
<dbReference type="GO" id="GO:0050104">
    <property type="term" value="F:L-gulonate 3-dehydrogenase activity"/>
    <property type="evidence" value="ECO:0007669"/>
    <property type="project" value="UniProtKB-EC"/>
</dbReference>
<evidence type="ECO:0000256" key="4">
    <source>
        <dbReference type="ARBA" id="ARBA00022490"/>
    </source>
</evidence>
<dbReference type="Pfam" id="PF00725">
    <property type="entry name" value="3HCDH"/>
    <property type="match status" value="1"/>
</dbReference>
<reference evidence="14" key="1">
    <citation type="submission" date="2011-08" db="EMBL/GenBank/DDBJ databases">
        <title>The draft genome of Latimeria chalumnae.</title>
        <authorList>
            <person name="Di Palma F."/>
            <person name="Alfoldi J."/>
            <person name="Johnson J."/>
            <person name="Berlin A."/>
            <person name="Gnerre S."/>
            <person name="Jaffe D."/>
            <person name="MacCallum I."/>
            <person name="Young S."/>
            <person name="Walker B.J."/>
            <person name="Lander E."/>
            <person name="Lindblad-Toh K."/>
        </authorList>
    </citation>
    <scope>NUCLEOTIDE SEQUENCE [LARGE SCALE GENOMIC DNA]</scope>
    <source>
        <strain evidence="14">Wild caught</strain>
    </source>
</reference>
<dbReference type="Bgee" id="ENSLACG00000000763">
    <property type="expression patterns" value="Expressed in muscle tissue and 6 other cell types or tissues"/>
</dbReference>
<dbReference type="FunFam" id="1.10.1040.10:FF:000023">
    <property type="entry name" value="lambda-crystallin homolog"/>
    <property type="match status" value="1"/>
</dbReference>
<dbReference type="OrthoDB" id="2021159at2759"/>
<dbReference type="InParanoid" id="H2ZTX8"/>
<dbReference type="InterPro" id="IPR006108">
    <property type="entry name" value="3HC_DH_C"/>
</dbReference>
<keyword evidence="4" id="KW-0963">Cytoplasm</keyword>
<dbReference type="EMBL" id="AFYH01146530">
    <property type="status" value="NOT_ANNOTATED_CDS"/>
    <property type="molecule type" value="Genomic_DNA"/>
</dbReference>
<dbReference type="PANTHER" id="PTHR48075">
    <property type="entry name" value="3-HYDROXYACYL-COA DEHYDROGENASE FAMILY PROTEIN"/>
    <property type="match status" value="1"/>
</dbReference>
<evidence type="ECO:0000313" key="13">
    <source>
        <dbReference type="Ensembl" id="ENSLACP00000000849.1"/>
    </source>
</evidence>
<evidence type="ECO:0000256" key="2">
    <source>
        <dbReference type="ARBA" id="ARBA00009463"/>
    </source>
</evidence>
<evidence type="ECO:0000256" key="9">
    <source>
        <dbReference type="ARBA" id="ARBA00042709"/>
    </source>
</evidence>
<dbReference type="HOGENOM" id="CLU_009834_0_0_1"/>
<dbReference type="Proteomes" id="UP000008672">
    <property type="component" value="Unassembled WGS sequence"/>
</dbReference>
<evidence type="ECO:0000256" key="10">
    <source>
        <dbReference type="PIRSR" id="PIRSR000105-1"/>
    </source>
</evidence>
<feature type="site" description="Important for catalytic activity" evidence="10">
    <location>
        <position position="145"/>
    </location>
</feature>
<dbReference type="FunCoup" id="H2ZTX8">
    <property type="interactions" value="197"/>
</dbReference>
<dbReference type="FunFam" id="3.40.50.720:FF:000356">
    <property type="entry name" value="Lambda-crystallin homolog"/>
    <property type="match status" value="1"/>
</dbReference>
<dbReference type="EMBL" id="AFYH01146531">
    <property type="status" value="NOT_ANNOTATED_CDS"/>
    <property type="molecule type" value="Genomic_DNA"/>
</dbReference>
<dbReference type="GO" id="GO:0006631">
    <property type="term" value="P:fatty acid metabolic process"/>
    <property type="evidence" value="ECO:0007669"/>
    <property type="project" value="InterPro"/>
</dbReference>
<comment type="subunit">
    <text evidence="3">Homodimer.</text>
</comment>
<evidence type="ECO:0000256" key="7">
    <source>
        <dbReference type="ARBA" id="ARBA00023027"/>
    </source>
</evidence>
<dbReference type="PANTHER" id="PTHR48075:SF1">
    <property type="entry name" value="LAMBDA-CRYSTALLIN HOMOLOG"/>
    <property type="match status" value="1"/>
</dbReference>
<keyword evidence="5" id="KW-0597">Phosphoprotein</keyword>
<dbReference type="Gene3D" id="1.10.1040.10">
    <property type="entry name" value="N-(1-d-carboxylethyl)-l-norvaline Dehydrogenase, domain 2"/>
    <property type="match status" value="1"/>
</dbReference>
<dbReference type="GeneID" id="102362253"/>
<keyword evidence="14" id="KW-1185">Reference proteome</keyword>
<dbReference type="Pfam" id="PF02737">
    <property type="entry name" value="3HCDH_N"/>
    <property type="match status" value="1"/>
</dbReference>
<dbReference type="GO" id="GO:0070403">
    <property type="term" value="F:NAD+ binding"/>
    <property type="evidence" value="ECO:0007669"/>
    <property type="project" value="InterPro"/>
</dbReference>
<dbReference type="InterPro" id="IPR022694">
    <property type="entry name" value="3-OHacyl-CoA_DH"/>
</dbReference>
<name>H2ZTX8_LATCH</name>
<evidence type="ECO:0000256" key="5">
    <source>
        <dbReference type="ARBA" id="ARBA00022553"/>
    </source>
</evidence>
<dbReference type="InterPro" id="IPR036291">
    <property type="entry name" value="NAD(P)-bd_dom_sf"/>
</dbReference>
<dbReference type="EMBL" id="AFYH01146536">
    <property type="status" value="NOT_ANNOTATED_CDS"/>
    <property type="molecule type" value="Genomic_DNA"/>
</dbReference>
<feature type="domain" description="3-hydroxyacyl-CoA dehydrogenase C-terminal" evidence="11">
    <location>
        <begin position="192"/>
        <end position="272"/>
    </location>
</feature>
<dbReference type="EMBL" id="AFYH01146534">
    <property type="status" value="NOT_ANNOTATED_CDS"/>
    <property type="molecule type" value="Genomic_DNA"/>
</dbReference>
<dbReference type="Gene3D" id="3.40.50.720">
    <property type="entry name" value="NAD(P)-binding Rossmann-like Domain"/>
    <property type="match status" value="1"/>
</dbReference>
<dbReference type="EMBL" id="AFYH01146533">
    <property type="status" value="NOT_ANNOTATED_CDS"/>
    <property type="molecule type" value="Genomic_DNA"/>
</dbReference>
<dbReference type="EMBL" id="AFYH01146537">
    <property type="status" value="NOT_ANNOTATED_CDS"/>
    <property type="molecule type" value="Genomic_DNA"/>
</dbReference>
<dbReference type="EMBL" id="AFYH01146528">
    <property type="status" value="NOT_ANNOTATED_CDS"/>
    <property type="molecule type" value="Genomic_DNA"/>
</dbReference>
<comment type="similarity">
    <text evidence="2">Belongs to the 3-hydroxyacyl-CoA dehydrogenase family.</text>
</comment>